<dbReference type="SMART" id="SM00342">
    <property type="entry name" value="HTH_ARAC"/>
    <property type="match status" value="1"/>
</dbReference>
<dbReference type="Gene3D" id="3.40.50.880">
    <property type="match status" value="1"/>
</dbReference>
<sequence length="309" mass="34553">MTKEIQIVIIDYPGALQSAVQGLKELFIFANQIIKTDALEQEFLIDIVQPETIQLADIKQASLIILPPNLGGSYYLCPEERLLALLCDAHKAGAIMCSACAGAFILARTSLLNGRTVTTHWQLADDFQKQFPGIPLKIESLLINDGDIISAGGLMSWIDLGLEIVAQFTKPHIMRSLGKFLIVDTGKREQRYYGSFTPRFDHGNQPVLQVQHHIQANYGQPVKMAELAALACMSERTFLRHFSEATGLKPLAYLQRFRIQKACELLESSSQSFEQISQQVGYEDVNSFRKLFIKVIGLTPTAFKERFAC</sequence>
<reference evidence="5 6" key="2">
    <citation type="journal article" date="2022" name="Mar. Drugs">
        <title>Bioassay-Guided Fractionation Leads to the Detection of Cholic Acid Generated by the Rare Thalassomonas sp.</title>
        <authorList>
            <person name="Pheiffer F."/>
            <person name="Schneider Y.K."/>
            <person name="Hansen E.H."/>
            <person name="Andersen J.H."/>
            <person name="Isaksson J."/>
            <person name="Busche T."/>
            <person name="R C."/>
            <person name="Kalinowski J."/>
            <person name="Zyl L.V."/>
            <person name="Trindade M."/>
        </authorList>
    </citation>
    <scope>NUCLEOTIDE SEQUENCE [LARGE SCALE GENOMIC DNA]</scope>
    <source>
        <strain evidence="5 6">XOM25</strain>
    </source>
</reference>
<dbReference type="RefSeq" id="WP_044837336.1">
    <property type="nucleotide sequence ID" value="NZ_CP059733.1"/>
</dbReference>
<dbReference type="Pfam" id="PF12833">
    <property type="entry name" value="HTH_18"/>
    <property type="match status" value="1"/>
</dbReference>
<keyword evidence="6" id="KW-1185">Reference proteome</keyword>
<dbReference type="GO" id="GO:0003700">
    <property type="term" value="F:DNA-binding transcription factor activity"/>
    <property type="evidence" value="ECO:0007669"/>
    <property type="project" value="InterPro"/>
</dbReference>
<dbReference type="PROSITE" id="PS01124">
    <property type="entry name" value="HTH_ARAC_FAMILY_2"/>
    <property type="match status" value="1"/>
</dbReference>
<reference evidence="5 6" key="1">
    <citation type="journal article" date="2015" name="Genome Announc.">
        <title>Draft Genome Sequences of Marine Isolates of Thalassomonas viridans and Thalassomonas actiniarum.</title>
        <authorList>
            <person name="Olonade I."/>
            <person name="van Zyl L.J."/>
            <person name="Trindade M."/>
        </authorList>
    </citation>
    <scope>NUCLEOTIDE SEQUENCE [LARGE SCALE GENOMIC DNA]</scope>
    <source>
        <strain evidence="5 6">XOM25</strain>
    </source>
</reference>
<keyword evidence="2" id="KW-0238">DNA-binding</keyword>
<dbReference type="EMBL" id="CP059733">
    <property type="protein sequence ID" value="WDE03402.1"/>
    <property type="molecule type" value="Genomic_DNA"/>
</dbReference>
<keyword evidence="3" id="KW-0804">Transcription</keyword>
<organism evidence="5 6">
    <name type="scientific">Thalassomonas viridans</name>
    <dbReference type="NCBI Taxonomy" id="137584"/>
    <lineage>
        <taxon>Bacteria</taxon>
        <taxon>Pseudomonadati</taxon>
        <taxon>Pseudomonadota</taxon>
        <taxon>Gammaproteobacteria</taxon>
        <taxon>Alteromonadales</taxon>
        <taxon>Colwelliaceae</taxon>
        <taxon>Thalassomonas</taxon>
    </lineage>
</organism>
<dbReference type="PANTHER" id="PTHR43130">
    <property type="entry name" value="ARAC-FAMILY TRANSCRIPTIONAL REGULATOR"/>
    <property type="match status" value="1"/>
</dbReference>
<dbReference type="InterPro" id="IPR002818">
    <property type="entry name" value="DJ-1/PfpI"/>
</dbReference>
<evidence type="ECO:0000313" key="6">
    <source>
        <dbReference type="Proteomes" id="UP000032352"/>
    </source>
</evidence>
<protein>
    <submittedName>
        <fullName evidence="5">Helix-turn-helix domain-containing protein</fullName>
    </submittedName>
</protein>
<accession>A0AAF0C5J1</accession>
<feature type="domain" description="HTH araC/xylS-type" evidence="4">
    <location>
        <begin position="208"/>
        <end position="306"/>
    </location>
</feature>
<keyword evidence="1" id="KW-0805">Transcription regulation</keyword>
<dbReference type="Proteomes" id="UP000032352">
    <property type="component" value="Chromosome"/>
</dbReference>
<dbReference type="InterPro" id="IPR018062">
    <property type="entry name" value="HTH_AraC-typ_CS"/>
</dbReference>
<dbReference type="InterPro" id="IPR009057">
    <property type="entry name" value="Homeodomain-like_sf"/>
</dbReference>
<name>A0AAF0C5J1_9GAMM</name>
<evidence type="ECO:0000256" key="3">
    <source>
        <dbReference type="ARBA" id="ARBA00023163"/>
    </source>
</evidence>
<dbReference type="InterPro" id="IPR018060">
    <property type="entry name" value="HTH_AraC"/>
</dbReference>
<evidence type="ECO:0000256" key="2">
    <source>
        <dbReference type="ARBA" id="ARBA00023125"/>
    </source>
</evidence>
<gene>
    <name evidence="5" type="ORF">SG34_018620</name>
</gene>
<dbReference type="InterPro" id="IPR052158">
    <property type="entry name" value="INH-QAR"/>
</dbReference>
<dbReference type="PROSITE" id="PS00041">
    <property type="entry name" value="HTH_ARAC_FAMILY_1"/>
    <property type="match status" value="1"/>
</dbReference>
<dbReference type="Gene3D" id="1.10.10.60">
    <property type="entry name" value="Homeodomain-like"/>
    <property type="match status" value="2"/>
</dbReference>
<dbReference type="InterPro" id="IPR029062">
    <property type="entry name" value="Class_I_gatase-like"/>
</dbReference>
<dbReference type="AlphaFoldDB" id="A0AAF0C5J1"/>
<evidence type="ECO:0000313" key="5">
    <source>
        <dbReference type="EMBL" id="WDE03402.1"/>
    </source>
</evidence>
<dbReference type="SUPFAM" id="SSF52317">
    <property type="entry name" value="Class I glutamine amidotransferase-like"/>
    <property type="match status" value="1"/>
</dbReference>
<dbReference type="Pfam" id="PF01965">
    <property type="entry name" value="DJ-1_PfpI"/>
    <property type="match status" value="1"/>
</dbReference>
<proteinExistence type="predicted"/>
<dbReference type="PANTHER" id="PTHR43130:SF3">
    <property type="entry name" value="HTH-TYPE TRANSCRIPTIONAL REGULATOR RV1931C"/>
    <property type="match status" value="1"/>
</dbReference>
<evidence type="ECO:0000259" key="4">
    <source>
        <dbReference type="PROSITE" id="PS01124"/>
    </source>
</evidence>
<dbReference type="KEGG" id="tvd:SG34_018620"/>
<dbReference type="GO" id="GO:0043565">
    <property type="term" value="F:sequence-specific DNA binding"/>
    <property type="evidence" value="ECO:0007669"/>
    <property type="project" value="InterPro"/>
</dbReference>
<dbReference type="SUPFAM" id="SSF46689">
    <property type="entry name" value="Homeodomain-like"/>
    <property type="match status" value="2"/>
</dbReference>
<evidence type="ECO:0000256" key="1">
    <source>
        <dbReference type="ARBA" id="ARBA00023015"/>
    </source>
</evidence>